<dbReference type="AlphaFoldDB" id="A0A921Q6Q9"/>
<dbReference type="EMBL" id="CM027689">
    <property type="protein sequence ID" value="KAG0514881.1"/>
    <property type="molecule type" value="Genomic_DNA"/>
</dbReference>
<sequence>MTSSKRRDASCSWLEHPLDLLGIFQIVFFKGEMFAMDDLDGLYTIFFAPRLNIHEVEIVWTEYQREDNVEGHYVNVMYWLVVCGDMFLNVDLSTSYDRSSAFFRVFRLDFSTIPAKWVKVENLGNHAIFVSLGQRNPAFCCMSPEKWGGKSNCIYVATQSKTDEKDKPWTVVRLGEAVPCATWRPVMYPDINPHVFPIPDNIWVIPLADARGGLGWLQPPSWAQFF</sequence>
<accession>A0A921Q6Q9</accession>
<proteinExistence type="predicted"/>
<organism evidence="2 3">
    <name type="scientific">Sorghum bicolor</name>
    <name type="common">Sorghum</name>
    <name type="synonym">Sorghum vulgare</name>
    <dbReference type="NCBI Taxonomy" id="4558"/>
    <lineage>
        <taxon>Eukaryota</taxon>
        <taxon>Viridiplantae</taxon>
        <taxon>Streptophyta</taxon>
        <taxon>Embryophyta</taxon>
        <taxon>Tracheophyta</taxon>
        <taxon>Spermatophyta</taxon>
        <taxon>Magnoliopsida</taxon>
        <taxon>Liliopsida</taxon>
        <taxon>Poales</taxon>
        <taxon>Poaceae</taxon>
        <taxon>PACMAD clade</taxon>
        <taxon>Panicoideae</taxon>
        <taxon>Andropogonodae</taxon>
        <taxon>Andropogoneae</taxon>
        <taxon>Sorghinae</taxon>
        <taxon>Sorghum</taxon>
    </lineage>
</organism>
<dbReference type="Pfam" id="PF03478">
    <property type="entry name" value="Beta-prop_KIB1-4"/>
    <property type="match status" value="1"/>
</dbReference>
<reference evidence="2" key="1">
    <citation type="journal article" date="2019" name="BMC Genomics">
        <title>A new reference genome for Sorghum bicolor reveals high levels of sequence similarity between sweet and grain genotypes: implications for the genetics of sugar metabolism.</title>
        <authorList>
            <person name="Cooper E.A."/>
            <person name="Brenton Z.W."/>
            <person name="Flinn B.S."/>
            <person name="Jenkins J."/>
            <person name="Shu S."/>
            <person name="Flowers D."/>
            <person name="Luo F."/>
            <person name="Wang Y."/>
            <person name="Xia P."/>
            <person name="Barry K."/>
            <person name="Daum C."/>
            <person name="Lipzen A."/>
            <person name="Yoshinaga Y."/>
            <person name="Schmutz J."/>
            <person name="Saski C."/>
            <person name="Vermerris W."/>
            <person name="Kresovich S."/>
        </authorList>
    </citation>
    <scope>NUCLEOTIDE SEQUENCE</scope>
</reference>
<name>A0A921Q6Q9_SORBI</name>
<gene>
    <name evidence="2" type="ORF">BDA96_10G231700</name>
</gene>
<comment type="caution">
    <text evidence="2">The sequence shown here is derived from an EMBL/GenBank/DDBJ whole genome shotgun (WGS) entry which is preliminary data.</text>
</comment>
<evidence type="ECO:0000313" key="3">
    <source>
        <dbReference type="Proteomes" id="UP000807115"/>
    </source>
</evidence>
<feature type="domain" description="KIB1-4 beta-propeller" evidence="1">
    <location>
        <begin position="11"/>
        <end position="163"/>
    </location>
</feature>
<dbReference type="PANTHER" id="PTHR33800:SF13">
    <property type="entry name" value="OS06G0113600 PROTEIN"/>
    <property type="match status" value="1"/>
</dbReference>
<reference evidence="2" key="2">
    <citation type="submission" date="2020-10" db="EMBL/GenBank/DDBJ databases">
        <authorList>
            <person name="Cooper E.A."/>
            <person name="Brenton Z.W."/>
            <person name="Flinn B.S."/>
            <person name="Jenkins J."/>
            <person name="Shu S."/>
            <person name="Flowers D."/>
            <person name="Luo F."/>
            <person name="Wang Y."/>
            <person name="Xia P."/>
            <person name="Barry K."/>
            <person name="Daum C."/>
            <person name="Lipzen A."/>
            <person name="Yoshinaga Y."/>
            <person name="Schmutz J."/>
            <person name="Saski C."/>
            <person name="Vermerris W."/>
            <person name="Kresovich S."/>
        </authorList>
    </citation>
    <scope>NUCLEOTIDE SEQUENCE</scope>
</reference>
<dbReference type="PANTHER" id="PTHR33800">
    <property type="entry name" value="OS06G0113600 PROTEIN"/>
    <property type="match status" value="1"/>
</dbReference>
<dbReference type="Proteomes" id="UP000807115">
    <property type="component" value="Chromosome 10"/>
</dbReference>
<protein>
    <recommendedName>
        <fullName evidence="1">KIB1-4 beta-propeller domain-containing protein</fullName>
    </recommendedName>
</protein>
<evidence type="ECO:0000259" key="1">
    <source>
        <dbReference type="Pfam" id="PF03478"/>
    </source>
</evidence>
<evidence type="ECO:0000313" key="2">
    <source>
        <dbReference type="EMBL" id="KAG0514881.1"/>
    </source>
</evidence>
<dbReference type="InterPro" id="IPR005174">
    <property type="entry name" value="KIB1-4_b-propeller"/>
</dbReference>